<dbReference type="InterPro" id="IPR000644">
    <property type="entry name" value="CBS_dom"/>
</dbReference>
<evidence type="ECO:0000313" key="4">
    <source>
        <dbReference type="EMBL" id="QWG25889.1"/>
    </source>
</evidence>
<dbReference type="PANTHER" id="PTHR43080">
    <property type="entry name" value="CBS DOMAIN-CONTAINING PROTEIN CBSX3, MITOCHONDRIAL"/>
    <property type="match status" value="1"/>
</dbReference>
<dbReference type="PROSITE" id="PS51371">
    <property type="entry name" value="CBS"/>
    <property type="match status" value="2"/>
</dbReference>
<dbReference type="Gene3D" id="3.10.580.10">
    <property type="entry name" value="CBS-domain"/>
    <property type="match status" value="1"/>
</dbReference>
<dbReference type="PANTHER" id="PTHR43080:SF2">
    <property type="entry name" value="CBS DOMAIN-CONTAINING PROTEIN"/>
    <property type="match status" value="1"/>
</dbReference>
<reference evidence="4 5" key="1">
    <citation type="submission" date="2021-06" db="EMBL/GenBank/DDBJ databases">
        <title>Bradyrhizobium sp. S2-11-4 Genome sequencing.</title>
        <authorList>
            <person name="Jin L."/>
        </authorList>
    </citation>
    <scope>NUCLEOTIDE SEQUENCE [LARGE SCALE GENOMIC DNA]</scope>
    <source>
        <strain evidence="4 5">S2-11-4</strain>
    </source>
</reference>
<name>A0A975RZV5_9BRAD</name>
<dbReference type="Proteomes" id="UP000676951">
    <property type="component" value="Chromosome"/>
</dbReference>
<dbReference type="InterPro" id="IPR044725">
    <property type="entry name" value="CBSX3_CBS_dom"/>
</dbReference>
<keyword evidence="1 2" id="KW-0129">CBS domain</keyword>
<dbReference type="AlphaFoldDB" id="A0A975RZV5"/>
<accession>A0A975RZV5</accession>
<evidence type="ECO:0000313" key="5">
    <source>
        <dbReference type="Proteomes" id="UP000676951"/>
    </source>
</evidence>
<evidence type="ECO:0000256" key="2">
    <source>
        <dbReference type="PROSITE-ProRule" id="PRU00703"/>
    </source>
</evidence>
<dbReference type="InterPro" id="IPR051257">
    <property type="entry name" value="Diverse_CBS-Domain"/>
</dbReference>
<organism evidence="4 5">
    <name type="scientific">Bradyrhizobium sediminis</name>
    <dbReference type="NCBI Taxonomy" id="2840469"/>
    <lineage>
        <taxon>Bacteria</taxon>
        <taxon>Pseudomonadati</taxon>
        <taxon>Pseudomonadota</taxon>
        <taxon>Alphaproteobacteria</taxon>
        <taxon>Hyphomicrobiales</taxon>
        <taxon>Nitrobacteraceae</taxon>
        <taxon>Bradyrhizobium</taxon>
    </lineage>
</organism>
<keyword evidence="5" id="KW-1185">Reference proteome</keyword>
<dbReference type="Pfam" id="PF00571">
    <property type="entry name" value="CBS"/>
    <property type="match status" value="2"/>
</dbReference>
<dbReference type="InterPro" id="IPR046342">
    <property type="entry name" value="CBS_dom_sf"/>
</dbReference>
<gene>
    <name evidence="4" type="ORF">KMZ93_08100</name>
</gene>
<evidence type="ECO:0000256" key="1">
    <source>
        <dbReference type="ARBA" id="ARBA00023122"/>
    </source>
</evidence>
<dbReference type="EMBL" id="CP076136">
    <property type="protein sequence ID" value="QWG25889.1"/>
    <property type="molecule type" value="Genomic_DNA"/>
</dbReference>
<proteinExistence type="predicted"/>
<feature type="domain" description="CBS" evidence="3">
    <location>
        <begin position="70"/>
        <end position="127"/>
    </location>
</feature>
<dbReference type="SUPFAM" id="SSF54631">
    <property type="entry name" value="CBS-domain pair"/>
    <property type="match status" value="1"/>
</dbReference>
<protein>
    <submittedName>
        <fullName evidence="4">CBS domain-containing protein</fullName>
    </submittedName>
</protein>
<dbReference type="SMART" id="SM00116">
    <property type="entry name" value="CBS"/>
    <property type="match status" value="2"/>
</dbReference>
<evidence type="ECO:0000259" key="3">
    <source>
        <dbReference type="PROSITE" id="PS51371"/>
    </source>
</evidence>
<sequence length="136" mass="15239">MLDHKGRKIWSIHPDATVFDAVAKMAEKDVGSLLVMEGDKLVGIITERHYARNVVLKGKTSPATPVRDIMERRVVIARPEQTVEQCMALMSDKRVRHLPVFEGKKLVGIVSIGDLVKSIIGDQKFTIDQLVHYIHG</sequence>
<dbReference type="CDD" id="cd04623">
    <property type="entry name" value="CBS_pair_bac_euk"/>
    <property type="match status" value="1"/>
</dbReference>
<feature type="domain" description="CBS" evidence="3">
    <location>
        <begin position="1"/>
        <end position="61"/>
    </location>
</feature>